<evidence type="ECO:0000313" key="2">
    <source>
        <dbReference type="EMBL" id="WEG86004.1"/>
    </source>
</evidence>
<dbReference type="AlphaFoldDB" id="A0AAQ3CMR5"/>
<dbReference type="EMBL" id="CP024333">
    <property type="protein sequence ID" value="WDE71613.1"/>
    <property type="molecule type" value="Genomic_DNA"/>
</dbReference>
<proteinExistence type="predicted"/>
<evidence type="ECO:0000313" key="1">
    <source>
        <dbReference type="EMBL" id="WDE71613.1"/>
    </source>
</evidence>
<evidence type="ECO:0000313" key="4">
    <source>
        <dbReference type="Proteomes" id="UP000291995"/>
    </source>
</evidence>
<dbReference type="Proteomes" id="UP000291995">
    <property type="component" value="Chromosome"/>
</dbReference>
<keyword evidence="3" id="KW-1185">Reference proteome</keyword>
<organism evidence="2 4">
    <name type="scientific">Borrelia miyamotoi</name>
    <dbReference type="NCBI Taxonomy" id="47466"/>
    <lineage>
        <taxon>Bacteria</taxon>
        <taxon>Pseudomonadati</taxon>
        <taxon>Spirochaetota</taxon>
        <taxon>Spirochaetia</taxon>
        <taxon>Spirochaetales</taxon>
        <taxon>Borreliaceae</taxon>
        <taxon>Borrelia</taxon>
    </lineage>
</organism>
<name>A0AAQ3CMR5_9SPIR</name>
<accession>A0AAQ3CMR5</accession>
<dbReference type="Proteomes" id="UP000230633">
    <property type="component" value="Chromosome"/>
</dbReference>
<dbReference type="EMBL" id="CP036557">
    <property type="protein sequence ID" value="WEG86004.1"/>
    <property type="molecule type" value="Genomic_DNA"/>
</dbReference>
<gene>
    <name evidence="1" type="ORF">CNO13_06415</name>
    <name evidence="2" type="ORF">EZU67_06910</name>
</gene>
<sequence>MSDVYFIDDKENVAVFENGVLVSFFKNGGPLFYGFKLRRAVF</sequence>
<evidence type="ECO:0000313" key="3">
    <source>
        <dbReference type="Proteomes" id="UP000230633"/>
    </source>
</evidence>
<protein>
    <submittedName>
        <fullName evidence="2">Uncharacterized protein</fullName>
    </submittedName>
</protein>
<dbReference type="RefSeq" id="WP_255315125.1">
    <property type="nucleotide sequence ID" value="NZ_AP024371.1"/>
</dbReference>
<dbReference type="GeneID" id="75118576"/>
<reference evidence="2" key="2">
    <citation type="submission" date="2022-12" db="EMBL/GenBank/DDBJ databases">
        <title>Whole genome sequencing of Borrelia miyamotoi strains isolated at the Russian territory.</title>
        <authorList>
            <person name="Kuleshov K.V."/>
            <person name="Platonov A.E."/>
            <person name="Goptar I.A."/>
            <person name="Shipulin G.A."/>
            <person name="Markelov M.L."/>
            <person name="Koetsveld J."/>
            <person name="Kolyasnikova N.M."/>
            <person name="Sarksyan D.S."/>
            <person name="Toporkova M.G."/>
            <person name="Hovius J.W."/>
        </authorList>
    </citation>
    <scope>NUCLEOTIDE SEQUENCE</scope>
    <source>
        <strain evidence="1 3">Yekat-1</strain>
        <strain evidence="2">Yekat-76</strain>
    </source>
</reference>
<reference evidence="4" key="1">
    <citation type="submission" date="2019-03" db="EMBL/GenBank/DDBJ databases">
        <title>Whole genome sequencing of Borrelia miyamotoi strains isolated at the Russian territory.</title>
        <authorList>
            <person name="Kuleshov K.V."/>
            <person name="Platonov A.E."/>
            <person name="Goptar I.A."/>
            <person name="Shipulin G.A."/>
            <person name="Markelov M.L."/>
            <person name="Koetsveld J."/>
            <person name="Kolyasnikova N.M."/>
            <person name="Sarksyan D.S."/>
            <person name="Toporkova M.G."/>
            <person name="Hovius J.W."/>
        </authorList>
    </citation>
    <scope>NUCLEOTIDE SEQUENCE [LARGE SCALE GENOMIC DNA]</scope>
    <source>
        <strain evidence="4">Yekat-76</strain>
    </source>
</reference>